<evidence type="ECO:0000256" key="5">
    <source>
        <dbReference type="ARBA" id="ARBA00023125"/>
    </source>
</evidence>
<dbReference type="OrthoDB" id="10265068at2759"/>
<dbReference type="GO" id="GO:0016787">
    <property type="term" value="F:hydrolase activity"/>
    <property type="evidence" value="ECO:0007669"/>
    <property type="project" value="UniProtKB-KW"/>
</dbReference>
<keyword evidence="2" id="KW-0597">Phosphoprotein</keyword>
<evidence type="ECO:0000313" key="16">
    <source>
        <dbReference type="Proteomes" id="UP000265515"/>
    </source>
</evidence>
<reference evidence="15 16" key="1">
    <citation type="journal article" date="2018" name="Cell">
        <title>The Chara Genome: Secondary Complexity and Implications for Plant Terrestrialization.</title>
        <authorList>
            <person name="Nishiyama T."/>
            <person name="Sakayama H."/>
            <person name="Vries J.D."/>
            <person name="Buschmann H."/>
            <person name="Saint-Marcoux D."/>
            <person name="Ullrich K.K."/>
            <person name="Haas F.B."/>
            <person name="Vanderstraeten L."/>
            <person name="Becker D."/>
            <person name="Lang D."/>
            <person name="Vosolsobe S."/>
            <person name="Rombauts S."/>
            <person name="Wilhelmsson P.K.I."/>
            <person name="Janitza P."/>
            <person name="Kern R."/>
            <person name="Heyl A."/>
            <person name="Rumpler F."/>
            <person name="Villalobos L.I.A.C."/>
            <person name="Clay J.M."/>
            <person name="Skokan R."/>
            <person name="Toyoda A."/>
            <person name="Suzuki Y."/>
            <person name="Kagoshima H."/>
            <person name="Schijlen E."/>
            <person name="Tajeshwar N."/>
            <person name="Catarino B."/>
            <person name="Hetherington A.J."/>
            <person name="Saltykova A."/>
            <person name="Bonnot C."/>
            <person name="Breuninger H."/>
            <person name="Symeonidi A."/>
            <person name="Radhakrishnan G.V."/>
            <person name="Van Nieuwerburgh F."/>
            <person name="Deforce D."/>
            <person name="Chang C."/>
            <person name="Karol K.G."/>
            <person name="Hedrich R."/>
            <person name="Ulvskov P."/>
            <person name="Glockner G."/>
            <person name="Delwiche C.F."/>
            <person name="Petrasek J."/>
            <person name="Van de Peer Y."/>
            <person name="Friml J."/>
            <person name="Beilby M."/>
            <person name="Dolan L."/>
            <person name="Kohara Y."/>
            <person name="Sugano S."/>
            <person name="Fujiyama A."/>
            <person name="Delaux P.-M."/>
            <person name="Quint M."/>
            <person name="TheiBen G."/>
            <person name="Hagemann M."/>
            <person name="Harholt J."/>
            <person name="Dunand C."/>
            <person name="Zachgo S."/>
            <person name="Langdale J."/>
            <person name="Maumus F."/>
            <person name="Straeten D.V.D."/>
            <person name="Gould S.B."/>
            <person name="Rensing S.A."/>
        </authorList>
    </citation>
    <scope>NUCLEOTIDE SEQUENCE [LARGE SCALE GENOMIC DNA]</scope>
    <source>
        <strain evidence="15 16">S276</strain>
    </source>
</reference>
<dbReference type="PANTHER" id="PTHR15074">
    <property type="entry name" value="METHYL-CPG-BINDING PROTEIN"/>
    <property type="match status" value="1"/>
</dbReference>
<dbReference type="Pfam" id="PF00730">
    <property type="entry name" value="HhH-GPD"/>
    <property type="match status" value="1"/>
</dbReference>
<accession>A0A388M898</accession>
<evidence type="ECO:0000256" key="9">
    <source>
        <dbReference type="ARBA" id="ARBA00062707"/>
    </source>
</evidence>
<keyword evidence="16" id="KW-1185">Reference proteome</keyword>
<protein>
    <recommendedName>
        <fullName evidence="10">Methyl-CpG-binding domain protein 4</fullName>
    </recommendedName>
    <alternativeName>
        <fullName evidence="11">Methyl-CpG-binding protein MBD4</fullName>
    </alternativeName>
    <alternativeName>
        <fullName evidence="12">Mismatch-specific DNA N-glycosylase</fullName>
    </alternativeName>
</protein>
<feature type="region of interest" description="Disordered" evidence="13">
    <location>
        <begin position="129"/>
        <end position="151"/>
    </location>
</feature>
<keyword evidence="4" id="KW-0378">Hydrolase</keyword>
<dbReference type="InterPro" id="IPR011257">
    <property type="entry name" value="DNA_glycosylase"/>
</dbReference>
<evidence type="ECO:0000256" key="11">
    <source>
        <dbReference type="ARBA" id="ARBA00076709"/>
    </source>
</evidence>
<evidence type="ECO:0000313" key="15">
    <source>
        <dbReference type="EMBL" id="GBG90817.1"/>
    </source>
</evidence>
<evidence type="ECO:0000256" key="10">
    <source>
        <dbReference type="ARBA" id="ARBA00069821"/>
    </source>
</evidence>
<evidence type="ECO:0000256" key="13">
    <source>
        <dbReference type="SAM" id="MobiDB-lite"/>
    </source>
</evidence>
<gene>
    <name evidence="15" type="ORF">CBR_g51322</name>
</gene>
<evidence type="ECO:0000256" key="1">
    <source>
        <dbReference type="ARBA" id="ARBA00004123"/>
    </source>
</evidence>
<dbReference type="STRING" id="69332.A0A388M898"/>
<dbReference type="GO" id="GO:0003677">
    <property type="term" value="F:DNA binding"/>
    <property type="evidence" value="ECO:0007669"/>
    <property type="project" value="UniProtKB-KW"/>
</dbReference>
<dbReference type="AlphaFoldDB" id="A0A388M898"/>
<feature type="compositionally biased region" description="Polar residues" evidence="13">
    <location>
        <begin position="326"/>
        <end position="338"/>
    </location>
</feature>
<comment type="subunit">
    <text evidence="9">Interacts with MLH1.</text>
</comment>
<comment type="caution">
    <text evidence="15">The sequence shown here is derived from an EMBL/GenBank/DDBJ whole genome shotgun (WGS) entry which is preliminary data.</text>
</comment>
<comment type="function">
    <text evidence="8">Mismatch-specific DNA N-glycosylase involved in DNA repair. Has thymine glycosylase activity and is specific for G:T mismatches within methylated and unmethylated CpG sites. Can also remove uracil or 5-fluorouracil in G:U mismatches. Has no lyase activity. Was first identified as methyl-CpG-binding protein.</text>
</comment>
<dbReference type="InterPro" id="IPR003265">
    <property type="entry name" value="HhH-GPD_domain"/>
</dbReference>
<feature type="compositionally biased region" description="Polar residues" evidence="13">
    <location>
        <begin position="273"/>
        <end position="282"/>
    </location>
</feature>
<evidence type="ECO:0000256" key="6">
    <source>
        <dbReference type="ARBA" id="ARBA00023204"/>
    </source>
</evidence>
<name>A0A388M898_CHABU</name>
<feature type="domain" description="HhH-GPD" evidence="14">
    <location>
        <begin position="918"/>
        <end position="995"/>
    </location>
</feature>
<evidence type="ECO:0000256" key="8">
    <source>
        <dbReference type="ARBA" id="ARBA00055831"/>
    </source>
</evidence>
<feature type="compositionally biased region" description="Basic residues" evidence="13">
    <location>
        <begin position="435"/>
        <end position="445"/>
    </location>
</feature>
<feature type="region of interest" description="Disordered" evidence="13">
    <location>
        <begin position="841"/>
        <end position="879"/>
    </location>
</feature>
<dbReference type="SUPFAM" id="SSF48150">
    <property type="entry name" value="DNA-glycosylase"/>
    <property type="match status" value="1"/>
</dbReference>
<evidence type="ECO:0000256" key="2">
    <source>
        <dbReference type="ARBA" id="ARBA00022553"/>
    </source>
</evidence>
<dbReference type="GO" id="GO:0005634">
    <property type="term" value="C:nucleus"/>
    <property type="evidence" value="ECO:0007669"/>
    <property type="project" value="UniProtKB-SubCell"/>
</dbReference>
<dbReference type="EMBL" id="BFEA01000844">
    <property type="protein sequence ID" value="GBG90817.1"/>
    <property type="molecule type" value="Genomic_DNA"/>
</dbReference>
<dbReference type="FunFam" id="1.10.340.30:FF:000051">
    <property type="entry name" value="Methyl-CpG-binding domain protein 4"/>
    <property type="match status" value="1"/>
</dbReference>
<evidence type="ECO:0000256" key="12">
    <source>
        <dbReference type="ARBA" id="ARBA00083330"/>
    </source>
</evidence>
<dbReference type="InterPro" id="IPR045138">
    <property type="entry name" value="MeCP2/MBD4"/>
</dbReference>
<dbReference type="Proteomes" id="UP000265515">
    <property type="component" value="Unassembled WGS sequence"/>
</dbReference>
<evidence type="ECO:0000256" key="3">
    <source>
        <dbReference type="ARBA" id="ARBA00022763"/>
    </source>
</evidence>
<dbReference type="GO" id="GO:0006284">
    <property type="term" value="P:base-excision repair"/>
    <property type="evidence" value="ECO:0007669"/>
    <property type="project" value="InterPro"/>
</dbReference>
<evidence type="ECO:0000256" key="4">
    <source>
        <dbReference type="ARBA" id="ARBA00022801"/>
    </source>
</evidence>
<organism evidence="15 16">
    <name type="scientific">Chara braunii</name>
    <name type="common">Braun's stonewort</name>
    <dbReference type="NCBI Taxonomy" id="69332"/>
    <lineage>
        <taxon>Eukaryota</taxon>
        <taxon>Viridiplantae</taxon>
        <taxon>Streptophyta</taxon>
        <taxon>Charophyceae</taxon>
        <taxon>Charales</taxon>
        <taxon>Characeae</taxon>
        <taxon>Chara</taxon>
    </lineage>
</organism>
<keyword evidence="5" id="KW-0238">DNA-binding</keyword>
<dbReference type="PANTHER" id="PTHR15074:SF0">
    <property type="entry name" value="METHYL-CPG-BINDING DOMAIN PROTEIN 4-LIKE PROTEIN"/>
    <property type="match status" value="1"/>
</dbReference>
<evidence type="ECO:0000256" key="7">
    <source>
        <dbReference type="ARBA" id="ARBA00023242"/>
    </source>
</evidence>
<feature type="region of interest" description="Disordered" evidence="13">
    <location>
        <begin position="1"/>
        <end position="26"/>
    </location>
</feature>
<proteinExistence type="predicted"/>
<keyword evidence="3" id="KW-0227">DNA damage</keyword>
<keyword evidence="7" id="KW-0539">Nucleus</keyword>
<feature type="region of interest" description="Disordered" evidence="13">
    <location>
        <begin position="425"/>
        <end position="487"/>
    </location>
</feature>
<evidence type="ECO:0000259" key="14">
    <source>
        <dbReference type="Pfam" id="PF00730"/>
    </source>
</evidence>
<dbReference type="Gramene" id="GBG90817">
    <property type="protein sequence ID" value="GBG90817"/>
    <property type="gene ID" value="CBR_g51322"/>
</dbReference>
<feature type="region of interest" description="Disordered" evidence="13">
    <location>
        <begin position="679"/>
        <end position="698"/>
    </location>
</feature>
<dbReference type="Gene3D" id="1.10.340.30">
    <property type="entry name" value="Hypothetical protein, domain 2"/>
    <property type="match status" value="1"/>
</dbReference>
<feature type="compositionally biased region" description="Basic residues" evidence="13">
    <location>
        <begin position="241"/>
        <end position="251"/>
    </location>
</feature>
<feature type="compositionally biased region" description="Basic and acidic residues" evidence="13">
    <location>
        <begin position="566"/>
        <end position="576"/>
    </location>
</feature>
<sequence>MCEMGRSPGLEKPERRPTGVSEEATRLELDEDAVCASDAIGTFSPTPAAKAVAFVAAVDSDGGSQVDVDMETMNQQRRRRTKLREAEEVCEDRWYKDGQKTLSSSKMMMMRREQANTYRACRGARQSQATTGSLYIPPKRGKKGGRRTAGTAAEEITPAAQAVALVADIESDGGRLLPSLPIAAKGRRRKKGADAAGVGEASASASASSERITPAAQAVAFVADIESDGNGEIDLATTTHQIRRKPRRRSLRNPVNRDADGHRSASSMRGPPTTRTKPQSSRCAKCIGSTGKEDEVKGNAEGAKNGTRNSATAGIRMRSGPENLNGGCSRTRTTQSRKSGGIFGCRQNDQRDATVKMTPAAEVAASVSALDSDVGLDAETVTPAAEAVALISALDSDGGLDAETGTRRTRERRKTRGGEVVLGVRAKSPGAVKGRTQKAQRRGARPGRVASFSEGSTLTGTDKEDPVNTAAITGDKQPVQESSTNGCLPTERQQLLGTAGPFEPMDKKPHMLSTLCRHVSSGLQQPMGSVVHHQKSGGGVYEPRLDYASSQSMTAPVTAPQLDTAADSRGDVEMNRRPRRQRMTGAKEENGYDGGNGIGSPHRGGDNELQSDEAQDPLASQSGIAPLDSVAASPRKAAEEAGLDFTRGACEESMPVLAEAALLPPPMLSSSVIVETQAVPSKSRKSKSASWQKLPHGRLTDVLHSRGSSSAAREVEGTASENMTAAAQAVAFVAAADSDGDEPLPARRRRVRRKIVQAPCDPAASCVYEMRRAIDVQSRNLTGQQHDAAEVADFSGEFMEVDTQSPKECGGPGGGNVLHDNAERMMPVDFETTAYDHISAASSSDDGVRMLSQQLRRKKRREEKKQLRDRQPHSDSANAGVAEGTQQAPLVNPNWVPPASAYCLIQEKLYTDPWKVLIACILLHKTGGHQMHKVIWDLFELIPTPEAAIAASEADIANVIRSLGLYNKRAKMIKRFSEEYLRGDWTDVTQLHGIGKYGADAYAIFCQGRWREVQPEDHVLTDYWRFLHATDGQGFAFHNG</sequence>
<keyword evidence="6" id="KW-0234">DNA repair</keyword>
<feature type="compositionally biased region" description="Basic and acidic residues" evidence="13">
    <location>
        <begin position="9"/>
        <end position="26"/>
    </location>
</feature>
<feature type="region of interest" description="Disordered" evidence="13">
    <location>
        <begin position="232"/>
        <end position="341"/>
    </location>
</feature>
<comment type="subcellular location">
    <subcellularLocation>
        <location evidence="1">Nucleus</location>
    </subcellularLocation>
</comment>
<feature type="compositionally biased region" description="Basic and acidic residues" evidence="13">
    <location>
        <begin position="863"/>
        <end position="873"/>
    </location>
</feature>
<feature type="region of interest" description="Disordered" evidence="13">
    <location>
        <begin position="549"/>
        <end position="620"/>
    </location>
</feature>